<feature type="domain" description="Transglutaminase-like" evidence="2">
    <location>
        <begin position="486"/>
        <end position="557"/>
    </location>
</feature>
<name>E0S2V0_BUTPB</name>
<dbReference type="SUPFAM" id="SSF54001">
    <property type="entry name" value="Cysteine proteinases"/>
    <property type="match status" value="1"/>
</dbReference>
<dbReference type="InterPro" id="IPR002931">
    <property type="entry name" value="Transglutaminase-like"/>
</dbReference>
<keyword evidence="4" id="KW-1185">Reference proteome</keyword>
<dbReference type="InterPro" id="IPR052901">
    <property type="entry name" value="Bact_TGase-like"/>
</dbReference>
<evidence type="ECO:0000256" key="1">
    <source>
        <dbReference type="SAM" id="Phobius"/>
    </source>
</evidence>
<feature type="transmembrane region" description="Helical" evidence="1">
    <location>
        <begin position="54"/>
        <end position="71"/>
    </location>
</feature>
<feature type="transmembrane region" description="Helical" evidence="1">
    <location>
        <begin position="77"/>
        <end position="96"/>
    </location>
</feature>
<dbReference type="EMBL" id="CP001811">
    <property type="protein sequence ID" value="ADL35732.1"/>
    <property type="molecule type" value="Genomic_DNA"/>
</dbReference>
<dbReference type="SMART" id="SM00460">
    <property type="entry name" value="TGc"/>
    <property type="match status" value="1"/>
</dbReference>
<sequence>MFVFSLVSIFTEIFITMRGDVADLRREEFSLFVIGFFALFSAMEYVFGVFVSRLTSVFTSLIPALLLFLLLRNNALIPHIELAMAVAVIIRLLFALMTYKEQVITWGAFVLSAVAVYLCLIRKTFDGAVFTDKLLFVCLAALVLSSSQRLFCEKKNNAFPFYYFVIISFFSLILPMKTEPIDWTKAIEVGERIVSGFKDAADNASYYLSFVFKDDSYTAGYSSFDVTGDRVGKSDKVQLLLETNEKPFFIFKDEETGANMKMRRNVYLSGGRGVEAANVVRYLNFLHSQGADREVAALFSQLSRVNIEYVYLDTQDEIAPINSYVLTNEGRKIEAGVSGTQHKKGYRLQARFLDIDYGSPYLISMLENSPTALKEEDMSFAEANSYMQEIYNMPLDSIMTEAEYERAVKIDEEYLKGYTDTAGSSERMKDLVKELTNGSVSEYEKCKNIETYLRQYPYSTDTAGGHEPGSNMSTAEGMADIADRFLFETQKGYCVHYASSMVMLLRLAGISARVSVGYRYAYPFEQMETYSVGSNCAHAWPEAYLQGFGWMPFEPTSAYMTAADFSWHRVAAPDKKEIGKNTVYEQPSIPDIPEVIKPEPVEQENNTATTQILMIAAIVALSIILLIVLLIAGTIVIRNIVYRRGNNEKRLSMDVEMIKRVLRKLYKGDFTDRGLLSDYVEIAPFDHQAEIKKVFDIYYRSIYASTESRHVSVDEAEMARLLRLKLSNLQ</sequence>
<evidence type="ECO:0000259" key="2">
    <source>
        <dbReference type="SMART" id="SM00460"/>
    </source>
</evidence>
<dbReference type="PANTHER" id="PTHR42736:SF1">
    <property type="entry name" value="PROTEIN-GLUTAMINE GAMMA-GLUTAMYLTRANSFERASE"/>
    <property type="match status" value="1"/>
</dbReference>
<evidence type="ECO:0000313" key="4">
    <source>
        <dbReference type="Proteomes" id="UP000001299"/>
    </source>
</evidence>
<dbReference type="STRING" id="515622.bpr_III043"/>
<keyword evidence="1" id="KW-0812">Transmembrane</keyword>
<feature type="transmembrane region" description="Helical" evidence="1">
    <location>
        <begin position="612"/>
        <end position="641"/>
    </location>
</feature>
<dbReference type="Pfam" id="PF01841">
    <property type="entry name" value="Transglut_core"/>
    <property type="match status" value="1"/>
</dbReference>
<accession>E0S2V0</accession>
<dbReference type="eggNOG" id="COG1305">
    <property type="taxonomic scope" value="Bacteria"/>
</dbReference>
<dbReference type="Gene3D" id="3.10.620.30">
    <property type="match status" value="1"/>
</dbReference>
<keyword evidence="1" id="KW-1133">Transmembrane helix</keyword>
<reference evidence="3 4" key="1">
    <citation type="journal article" date="2010" name="PLoS ONE">
        <title>The glycobiome of the rumen bacterium Butyrivibrio proteoclasticus B316(T) highlights adaptation to a polysaccharide-rich environment.</title>
        <authorList>
            <person name="Kelly W.J."/>
            <person name="Leahy S.C."/>
            <person name="Altermann E."/>
            <person name="Yeoman C.J."/>
            <person name="Dunne J.C."/>
            <person name="Kong Z."/>
            <person name="Pacheco D.M."/>
            <person name="Li D."/>
            <person name="Noel S.J."/>
            <person name="Moon C.D."/>
            <person name="Cookson A.L."/>
            <person name="Attwood G.T."/>
        </authorList>
    </citation>
    <scope>NUCLEOTIDE SEQUENCE [LARGE SCALE GENOMIC DNA]</scope>
    <source>
        <strain evidence="4">ATCC 51982 / DSM 14932 / B316</strain>
    </source>
</reference>
<gene>
    <name evidence="3" type="ordered locus">bpr_III043</name>
</gene>
<keyword evidence="1" id="KW-0472">Membrane</keyword>
<dbReference type="HOGENOM" id="CLU_407531_0_0_9"/>
<dbReference type="Proteomes" id="UP000001299">
    <property type="component" value="Chromosome 2"/>
</dbReference>
<dbReference type="InterPro" id="IPR038765">
    <property type="entry name" value="Papain-like_cys_pep_sf"/>
</dbReference>
<dbReference type="PANTHER" id="PTHR42736">
    <property type="entry name" value="PROTEIN-GLUTAMINE GAMMA-GLUTAMYLTRANSFERASE"/>
    <property type="match status" value="1"/>
</dbReference>
<proteinExistence type="predicted"/>
<feature type="transmembrane region" description="Helical" evidence="1">
    <location>
        <begin position="103"/>
        <end position="122"/>
    </location>
</feature>
<dbReference type="AlphaFoldDB" id="E0S2V0"/>
<organism evidence="3 4">
    <name type="scientific">Butyrivibrio proteoclasticus (strain ATCC 51982 / DSM 14932 / B316)</name>
    <name type="common">Clostridium proteoclasticum</name>
    <dbReference type="NCBI Taxonomy" id="515622"/>
    <lineage>
        <taxon>Bacteria</taxon>
        <taxon>Bacillati</taxon>
        <taxon>Bacillota</taxon>
        <taxon>Clostridia</taxon>
        <taxon>Lachnospirales</taxon>
        <taxon>Lachnospiraceae</taxon>
        <taxon>Butyrivibrio</taxon>
    </lineage>
</organism>
<feature type="transmembrane region" description="Helical" evidence="1">
    <location>
        <begin position="159"/>
        <end position="176"/>
    </location>
</feature>
<evidence type="ECO:0000313" key="3">
    <source>
        <dbReference type="EMBL" id="ADL35732.1"/>
    </source>
</evidence>
<protein>
    <submittedName>
        <fullName evidence="3">Transglutaminase domain-containing protein</fullName>
    </submittedName>
</protein>
<dbReference type="KEGG" id="bpb:bpr_III043"/>